<evidence type="ECO:0000313" key="1">
    <source>
        <dbReference type="EMBL" id="GDY28701.1"/>
    </source>
</evidence>
<evidence type="ECO:0000313" key="2">
    <source>
        <dbReference type="Proteomes" id="UP000298860"/>
    </source>
</evidence>
<dbReference type="RefSeq" id="WP_137811887.1">
    <property type="nucleotide sequence ID" value="NZ_BJFL01000001.1"/>
</dbReference>
<name>A0A4D4IWY1_9PSEU</name>
<dbReference type="OrthoDB" id="3684831at2"/>
<gene>
    <name evidence="1" type="ORF">GTS_03340</name>
</gene>
<comment type="caution">
    <text evidence="1">The sequence shown here is derived from an EMBL/GenBank/DDBJ whole genome shotgun (WGS) entry which is preliminary data.</text>
</comment>
<organism evidence="1 2">
    <name type="scientific">Gandjariella thermophila</name>
    <dbReference type="NCBI Taxonomy" id="1931992"/>
    <lineage>
        <taxon>Bacteria</taxon>
        <taxon>Bacillati</taxon>
        <taxon>Actinomycetota</taxon>
        <taxon>Actinomycetes</taxon>
        <taxon>Pseudonocardiales</taxon>
        <taxon>Pseudonocardiaceae</taxon>
        <taxon>Gandjariella</taxon>
    </lineage>
</organism>
<dbReference type="AlphaFoldDB" id="A0A4D4IWY1"/>
<reference evidence="2" key="1">
    <citation type="submission" date="2019-04" db="EMBL/GenBank/DDBJ databases">
        <title>Draft genome sequence of Pseudonocardiaceae bacterium SL3-2-4.</title>
        <authorList>
            <person name="Ningsih F."/>
            <person name="Yokota A."/>
            <person name="Sakai Y."/>
            <person name="Nanatani K."/>
            <person name="Yabe S."/>
            <person name="Oetari A."/>
            <person name="Sjamsuridzal W."/>
        </authorList>
    </citation>
    <scope>NUCLEOTIDE SEQUENCE [LARGE SCALE GENOMIC DNA]</scope>
    <source>
        <strain evidence="2">SL3-2-4</strain>
    </source>
</reference>
<dbReference type="EMBL" id="BJFL01000001">
    <property type="protein sequence ID" value="GDY28701.1"/>
    <property type="molecule type" value="Genomic_DNA"/>
</dbReference>
<proteinExistence type="predicted"/>
<protein>
    <submittedName>
        <fullName evidence="1">Uncharacterized protein</fullName>
    </submittedName>
</protein>
<dbReference type="Proteomes" id="UP000298860">
    <property type="component" value="Unassembled WGS sequence"/>
</dbReference>
<sequence length="125" mass="13520">MGILLDEAINHFPELATLPGRHAWRWYTVPDDRGGIAALVGEHVAGHGYVEAMYIYSYGLAAVVRVRTDPEGAHAVWNHCGSLAEVIAQLVALGEAVEIADRVPRPTTEPVGPFADRVVRRATPA</sequence>
<accession>A0A4D4IWY1</accession>
<keyword evidence="2" id="KW-1185">Reference proteome</keyword>